<evidence type="ECO:0000256" key="1">
    <source>
        <dbReference type="SAM" id="MobiDB-lite"/>
    </source>
</evidence>
<keyword evidence="4" id="KW-1185">Reference proteome</keyword>
<protein>
    <submittedName>
        <fullName evidence="3">Zinc finger protein</fullName>
    </submittedName>
</protein>
<dbReference type="InterPro" id="IPR039727">
    <property type="entry name" value="SE/Ars2"/>
</dbReference>
<name>A0A0M9VVA8_ESCWE</name>
<dbReference type="InterPro" id="IPR013087">
    <property type="entry name" value="Znf_C2H2_type"/>
</dbReference>
<dbReference type="AlphaFoldDB" id="A0A0M9VVA8"/>
<feature type="region of interest" description="Disordered" evidence="1">
    <location>
        <begin position="1"/>
        <end position="20"/>
    </location>
</feature>
<gene>
    <name evidence="3" type="ORF">ESCO_004353</name>
</gene>
<evidence type="ECO:0000313" key="3">
    <source>
        <dbReference type="EMBL" id="KOS20802.1"/>
    </source>
</evidence>
<accession>A0A0M9VVA8</accession>
<reference evidence="3 4" key="1">
    <citation type="submission" date="2015-07" db="EMBL/GenBank/DDBJ databases">
        <title>The genome of the fungus Escovopsis weberi, a specialized disease agent of ant agriculture.</title>
        <authorList>
            <person name="de Man T.J."/>
            <person name="Stajich J.E."/>
            <person name="Kubicek C.P."/>
            <person name="Chenthamara K."/>
            <person name="Atanasova L."/>
            <person name="Druzhinina I.S."/>
            <person name="Birnbaum S."/>
            <person name="Barribeau S.M."/>
            <person name="Teiling C."/>
            <person name="Suen G."/>
            <person name="Currie C."/>
            <person name="Gerardo N.M."/>
        </authorList>
    </citation>
    <scope>NUCLEOTIDE SEQUENCE [LARGE SCALE GENOMIC DNA]</scope>
</reference>
<dbReference type="OrthoDB" id="342064at2759"/>
<evidence type="ECO:0000313" key="4">
    <source>
        <dbReference type="Proteomes" id="UP000053831"/>
    </source>
</evidence>
<dbReference type="EMBL" id="LGSR01000013">
    <property type="protein sequence ID" value="KOS20802.1"/>
    <property type="molecule type" value="Genomic_DNA"/>
</dbReference>
<comment type="caution">
    <text evidence="3">The sequence shown here is derived from an EMBL/GenBank/DDBJ whole genome shotgun (WGS) entry which is preliminary data.</text>
</comment>
<dbReference type="Proteomes" id="UP000053831">
    <property type="component" value="Unassembled WGS sequence"/>
</dbReference>
<dbReference type="GO" id="GO:0016604">
    <property type="term" value="C:nuclear body"/>
    <property type="evidence" value="ECO:0007669"/>
    <property type="project" value="TreeGrafter"/>
</dbReference>
<dbReference type="Gene3D" id="3.30.160.60">
    <property type="entry name" value="Classic Zinc Finger"/>
    <property type="match status" value="1"/>
</dbReference>
<dbReference type="STRING" id="150374.A0A0M9VVA8"/>
<proteinExistence type="predicted"/>
<dbReference type="PANTHER" id="PTHR13165:SF0">
    <property type="entry name" value="SERRATE RNA EFFECTOR MOLECULE HOMOLOG"/>
    <property type="match status" value="1"/>
</dbReference>
<sequence>MDDGEIDPEGEKKFRTTTSKTEQQLLRAYNWVKTFEDKVMQILEPSRVDLRKLGGKPVDDAVDEELAKYVKQEDEHKWRCKVPECTKLFKEEHFWKKHVEKRHTEWLDALKNEGPMIAAVEADGTEVAVVAGPAVRDGEMELAEQLRDPVRRCKAGV</sequence>
<feature type="domain" description="C2H2-type" evidence="2">
    <location>
        <begin position="80"/>
        <end position="103"/>
    </location>
</feature>
<evidence type="ECO:0000259" key="2">
    <source>
        <dbReference type="PROSITE" id="PS00028"/>
    </source>
</evidence>
<dbReference type="PANTHER" id="PTHR13165">
    <property type="entry name" value="ARSENITE-RESISTANCE PROTEIN 2"/>
    <property type="match status" value="1"/>
</dbReference>
<organism evidence="3 4">
    <name type="scientific">Escovopsis weberi</name>
    <dbReference type="NCBI Taxonomy" id="150374"/>
    <lineage>
        <taxon>Eukaryota</taxon>
        <taxon>Fungi</taxon>
        <taxon>Dikarya</taxon>
        <taxon>Ascomycota</taxon>
        <taxon>Pezizomycotina</taxon>
        <taxon>Sordariomycetes</taxon>
        <taxon>Hypocreomycetidae</taxon>
        <taxon>Hypocreales</taxon>
        <taxon>Hypocreaceae</taxon>
        <taxon>Escovopsis</taxon>
    </lineage>
</organism>
<dbReference type="PROSITE" id="PS00028">
    <property type="entry name" value="ZINC_FINGER_C2H2_1"/>
    <property type="match status" value="1"/>
</dbReference>